<protein>
    <submittedName>
        <fullName evidence="7">Integrase catalytic region</fullName>
    </submittedName>
</protein>
<dbReference type="GO" id="GO:0003677">
    <property type="term" value="F:DNA binding"/>
    <property type="evidence" value="ECO:0007669"/>
    <property type="project" value="UniProtKB-KW"/>
</dbReference>
<dbReference type="InterPro" id="IPR017894">
    <property type="entry name" value="HTH_IS21_transposase_type"/>
</dbReference>
<evidence type="ECO:0000313" key="8">
    <source>
        <dbReference type="Proteomes" id="UP000002012"/>
    </source>
</evidence>
<dbReference type="PROSITE" id="PS50994">
    <property type="entry name" value="INTEGRASE"/>
    <property type="match status" value="1"/>
</dbReference>
<keyword evidence="3" id="KW-0238">DNA-binding</keyword>
<reference evidence="7 8" key="1">
    <citation type="journal article" date="2010" name="Stand. Genomic Sci.">
        <title>Complete genome sequence of Denitrovibrio acetiphilus type strain (N2460).</title>
        <authorList>
            <person name="Kiss H."/>
            <person name="Lang E."/>
            <person name="Lapidus A."/>
            <person name="Copeland A."/>
            <person name="Nolan M."/>
            <person name="Glavina Del Rio T."/>
            <person name="Chen F."/>
            <person name="Lucas S."/>
            <person name="Tice H."/>
            <person name="Cheng J.F."/>
            <person name="Han C."/>
            <person name="Goodwin L."/>
            <person name="Pitluck S."/>
            <person name="Liolios K."/>
            <person name="Pati A."/>
            <person name="Ivanova N."/>
            <person name="Mavromatis K."/>
            <person name="Chen A."/>
            <person name="Palaniappan K."/>
            <person name="Land M."/>
            <person name="Hauser L."/>
            <person name="Chang Y.J."/>
            <person name="Jeffries C.D."/>
            <person name="Detter J.C."/>
            <person name="Brettin T."/>
            <person name="Spring S."/>
            <person name="Rohde M."/>
            <person name="Goker M."/>
            <person name="Woyke T."/>
            <person name="Bristow J."/>
            <person name="Eisen J.A."/>
            <person name="Markowitz V."/>
            <person name="Hugenholtz P."/>
            <person name="Kyrpides N.C."/>
            <person name="Klenk H.P."/>
        </authorList>
    </citation>
    <scope>NUCLEOTIDE SEQUENCE [LARGE SCALE GENOMIC DNA]</scope>
    <source>
        <strain evidence="8">DSM 12809 / NBRC 114555 / N2460</strain>
    </source>
</reference>
<dbReference type="Pfam" id="PF00665">
    <property type="entry name" value="rve"/>
    <property type="match status" value="1"/>
</dbReference>
<name>D4H5C3_DENA2</name>
<dbReference type="InterPro" id="IPR001584">
    <property type="entry name" value="Integrase_cat-core"/>
</dbReference>
<dbReference type="RefSeq" id="WP_013010077.1">
    <property type="nucleotide sequence ID" value="NC_013943.1"/>
</dbReference>
<dbReference type="AlphaFoldDB" id="D4H5C3"/>
<keyword evidence="2" id="KW-0815">Transposition</keyword>
<dbReference type="InterPro" id="IPR036397">
    <property type="entry name" value="RNaseH_sf"/>
</dbReference>
<dbReference type="STRING" id="522772.Dacet_0760"/>
<dbReference type="Proteomes" id="UP000002012">
    <property type="component" value="Chromosome"/>
</dbReference>
<sequence length="348" mass="40526">MLNKEVYFMIHTLQRQGYSQREIERMTGISRKTISKYLNLSDFPEKKAYPVRFSKLDPFKDYLNKRITSALPYKIPATVLIREIKEMGYDGGITILKDYIQKVRPKPVEEELVRFETAPGHQMQIDFATVKSGNKKLHVFVAELAYCRRSYTEFITDEKVDTFVNCHIKAFNYFGGVPKEILYDNAKAVVIQRDFYGTGSHKFQDMFFDMCRHYGTIPRLCKPYRAKTKGKVERFINYMKHSFYYPEYTKLRMNGLIMDMDTANIRVTHWNEEIADQRIHGTTGKKPIDMFQEEKEHLMPLAAPYTGTYPARATTIAEEPEISLEVPEIDVQSSSLDMYDSLIPTGAL</sequence>
<proteinExistence type="inferred from homology"/>
<evidence type="ECO:0000313" key="7">
    <source>
        <dbReference type="EMBL" id="ADD67543.1"/>
    </source>
</evidence>
<dbReference type="PANTHER" id="PTHR35004">
    <property type="entry name" value="TRANSPOSASE RV3428C-RELATED"/>
    <property type="match status" value="1"/>
</dbReference>
<dbReference type="CDD" id="cd00093">
    <property type="entry name" value="HTH_XRE"/>
    <property type="match status" value="1"/>
</dbReference>
<evidence type="ECO:0000259" key="6">
    <source>
        <dbReference type="PROSITE" id="PS50994"/>
    </source>
</evidence>
<feature type="domain" description="Integrase catalytic" evidence="6">
    <location>
        <begin position="115"/>
        <end position="295"/>
    </location>
</feature>
<dbReference type="KEGG" id="dap:Dacet_0760"/>
<organism evidence="7 8">
    <name type="scientific">Denitrovibrio acetiphilus (strain DSM 12809 / NBRC 114555 / N2460)</name>
    <dbReference type="NCBI Taxonomy" id="522772"/>
    <lineage>
        <taxon>Bacteria</taxon>
        <taxon>Pseudomonadati</taxon>
        <taxon>Deferribacterota</taxon>
        <taxon>Deferribacteres</taxon>
        <taxon>Deferribacterales</taxon>
        <taxon>Geovibrionaceae</taxon>
        <taxon>Denitrovibrio</taxon>
    </lineage>
</organism>
<dbReference type="NCBIfam" id="NF033546">
    <property type="entry name" value="transpos_IS21"/>
    <property type="match status" value="1"/>
</dbReference>
<comment type="similarity">
    <text evidence="1">Belongs to the transposase IS21/IS408/IS1162 family.</text>
</comment>
<dbReference type="GO" id="GO:0015074">
    <property type="term" value="P:DNA integration"/>
    <property type="evidence" value="ECO:0007669"/>
    <property type="project" value="InterPro"/>
</dbReference>
<dbReference type="PANTHER" id="PTHR35004:SF6">
    <property type="entry name" value="TRANSPOSASE"/>
    <property type="match status" value="1"/>
</dbReference>
<dbReference type="HOGENOM" id="CLU_020626_4_0_0"/>
<dbReference type="InterPro" id="IPR012337">
    <property type="entry name" value="RNaseH-like_sf"/>
</dbReference>
<evidence type="ECO:0000256" key="2">
    <source>
        <dbReference type="ARBA" id="ARBA00022578"/>
    </source>
</evidence>
<dbReference type="SUPFAM" id="SSF53098">
    <property type="entry name" value="Ribonuclease H-like"/>
    <property type="match status" value="1"/>
</dbReference>
<dbReference type="GO" id="GO:0032196">
    <property type="term" value="P:transposition"/>
    <property type="evidence" value="ECO:0007669"/>
    <property type="project" value="UniProtKB-KW"/>
</dbReference>
<dbReference type="InterPro" id="IPR001387">
    <property type="entry name" value="Cro/C1-type_HTH"/>
</dbReference>
<dbReference type="Gene3D" id="1.10.10.60">
    <property type="entry name" value="Homeodomain-like"/>
    <property type="match status" value="1"/>
</dbReference>
<feature type="domain" description="HTH IS21-type" evidence="5">
    <location>
        <begin position="5"/>
        <end position="67"/>
    </location>
</feature>
<dbReference type="Gene3D" id="3.30.420.10">
    <property type="entry name" value="Ribonuclease H-like superfamily/Ribonuclease H"/>
    <property type="match status" value="1"/>
</dbReference>
<gene>
    <name evidence="7" type="ordered locus">Dacet_0760</name>
</gene>
<dbReference type="PROSITE" id="PS50531">
    <property type="entry name" value="HTH_IS21"/>
    <property type="match status" value="1"/>
</dbReference>
<dbReference type="GO" id="GO:0006310">
    <property type="term" value="P:DNA recombination"/>
    <property type="evidence" value="ECO:0007669"/>
    <property type="project" value="UniProtKB-KW"/>
</dbReference>
<dbReference type="InParanoid" id="D4H5C3"/>
<accession>D4H5C3</accession>
<dbReference type="eggNOG" id="COG4584">
    <property type="taxonomic scope" value="Bacteria"/>
</dbReference>
<keyword evidence="8" id="KW-1185">Reference proteome</keyword>
<keyword evidence="4" id="KW-0233">DNA recombination</keyword>
<evidence type="ECO:0000259" key="5">
    <source>
        <dbReference type="PROSITE" id="PS50531"/>
    </source>
</evidence>
<dbReference type="PaxDb" id="522772-Dacet_0760"/>
<dbReference type="EMBL" id="CP001968">
    <property type="protein sequence ID" value="ADD67543.1"/>
    <property type="molecule type" value="Genomic_DNA"/>
</dbReference>
<evidence type="ECO:0000256" key="1">
    <source>
        <dbReference type="ARBA" id="ARBA00009277"/>
    </source>
</evidence>
<dbReference type="OrthoDB" id="3193769at2"/>
<evidence type="ECO:0000256" key="3">
    <source>
        <dbReference type="ARBA" id="ARBA00023125"/>
    </source>
</evidence>
<evidence type="ECO:0000256" key="4">
    <source>
        <dbReference type="ARBA" id="ARBA00023172"/>
    </source>
</evidence>